<comment type="caution">
    <text evidence="1">The sequence shown here is derived from an EMBL/GenBank/DDBJ whole genome shotgun (WGS) entry which is preliminary data.</text>
</comment>
<organism evidence="1 2">
    <name type="scientific">Trichonephila inaurata madagascariensis</name>
    <dbReference type="NCBI Taxonomy" id="2747483"/>
    <lineage>
        <taxon>Eukaryota</taxon>
        <taxon>Metazoa</taxon>
        <taxon>Ecdysozoa</taxon>
        <taxon>Arthropoda</taxon>
        <taxon>Chelicerata</taxon>
        <taxon>Arachnida</taxon>
        <taxon>Araneae</taxon>
        <taxon>Araneomorphae</taxon>
        <taxon>Entelegynae</taxon>
        <taxon>Araneoidea</taxon>
        <taxon>Nephilidae</taxon>
        <taxon>Trichonephila</taxon>
        <taxon>Trichonephila inaurata</taxon>
    </lineage>
</organism>
<protein>
    <submittedName>
        <fullName evidence="1">Uncharacterized protein</fullName>
    </submittedName>
</protein>
<dbReference type="AlphaFoldDB" id="A0A8X6XDU2"/>
<sequence length="73" mass="8432">MLGTCPSLVSSSKKVPPLLPTTIPRFIFHIPRMGLFRDPLDSQFLFIEANVTHRTTFLDRTVLERRYSTHESD</sequence>
<gene>
    <name evidence="1" type="ORF">TNIN_254601</name>
</gene>
<reference evidence="1" key="1">
    <citation type="submission" date="2020-08" db="EMBL/GenBank/DDBJ databases">
        <title>Multicomponent nature underlies the extraordinary mechanical properties of spider dragline silk.</title>
        <authorList>
            <person name="Kono N."/>
            <person name="Nakamura H."/>
            <person name="Mori M."/>
            <person name="Yoshida Y."/>
            <person name="Ohtoshi R."/>
            <person name="Malay A.D."/>
            <person name="Moran D.A.P."/>
            <person name="Tomita M."/>
            <person name="Numata K."/>
            <person name="Arakawa K."/>
        </authorList>
    </citation>
    <scope>NUCLEOTIDE SEQUENCE</scope>
</reference>
<dbReference type="EMBL" id="BMAV01008060">
    <property type="protein sequence ID" value="GFY51414.1"/>
    <property type="molecule type" value="Genomic_DNA"/>
</dbReference>
<evidence type="ECO:0000313" key="2">
    <source>
        <dbReference type="Proteomes" id="UP000886998"/>
    </source>
</evidence>
<keyword evidence="2" id="KW-1185">Reference proteome</keyword>
<proteinExistence type="predicted"/>
<evidence type="ECO:0000313" key="1">
    <source>
        <dbReference type="EMBL" id="GFY51414.1"/>
    </source>
</evidence>
<dbReference type="Proteomes" id="UP000886998">
    <property type="component" value="Unassembled WGS sequence"/>
</dbReference>
<accession>A0A8X6XDU2</accession>
<name>A0A8X6XDU2_9ARAC</name>